<organism evidence="1 2">
    <name type="scientific">Tetrabaena socialis</name>
    <dbReference type="NCBI Taxonomy" id="47790"/>
    <lineage>
        <taxon>Eukaryota</taxon>
        <taxon>Viridiplantae</taxon>
        <taxon>Chlorophyta</taxon>
        <taxon>core chlorophytes</taxon>
        <taxon>Chlorophyceae</taxon>
        <taxon>CS clade</taxon>
        <taxon>Chlamydomonadales</taxon>
        <taxon>Tetrabaenaceae</taxon>
        <taxon>Tetrabaena</taxon>
    </lineage>
</organism>
<evidence type="ECO:0000313" key="2">
    <source>
        <dbReference type="Proteomes" id="UP000236333"/>
    </source>
</evidence>
<proteinExistence type="predicted"/>
<gene>
    <name evidence="1" type="ORF">TSOC_012168</name>
</gene>
<sequence length="190" mass="19904">MMISVKIVPSSSSCSRKLRAACCSRGAAVQCKASTYPEGRSVPPAELGAVSRRALALSGAALLVAATKADAKLVDYNLVPDAPVEEVSMVLGTTDGHYMFTPSTVEFTQGRITKLKLSNPSTSTHYFTALEFSDKIFSILVLAGDPAVEVKGAIREVALKAGASATWVFIPIKVRAAPLALCAVRGNVCS</sequence>
<name>A0A2J7ZNQ3_9CHLO</name>
<dbReference type="AlphaFoldDB" id="A0A2J7ZNQ3"/>
<dbReference type="EMBL" id="PGGS01000767">
    <property type="protein sequence ID" value="PNH01899.1"/>
    <property type="molecule type" value="Genomic_DNA"/>
</dbReference>
<reference evidence="1 2" key="1">
    <citation type="journal article" date="2017" name="Mol. Biol. Evol.">
        <title>The 4-celled Tetrabaena socialis nuclear genome reveals the essential components for genetic control of cell number at the origin of multicellularity in the volvocine lineage.</title>
        <authorList>
            <person name="Featherston J."/>
            <person name="Arakaki Y."/>
            <person name="Hanschen E.R."/>
            <person name="Ferris P.J."/>
            <person name="Michod R.E."/>
            <person name="Olson B.J.S.C."/>
            <person name="Nozaki H."/>
            <person name="Durand P.M."/>
        </authorList>
    </citation>
    <scope>NUCLEOTIDE SEQUENCE [LARGE SCALE GENOMIC DNA]</scope>
    <source>
        <strain evidence="1 2">NIES-571</strain>
    </source>
</reference>
<accession>A0A2J7ZNQ3</accession>
<dbReference type="OrthoDB" id="533814at2759"/>
<evidence type="ECO:0000313" key="1">
    <source>
        <dbReference type="EMBL" id="PNH01899.1"/>
    </source>
</evidence>
<keyword evidence="2" id="KW-1185">Reference proteome</keyword>
<dbReference type="Proteomes" id="UP000236333">
    <property type="component" value="Unassembled WGS sequence"/>
</dbReference>
<protein>
    <submittedName>
        <fullName evidence="1">Uncharacterized protein</fullName>
    </submittedName>
</protein>
<comment type="caution">
    <text evidence="1">The sequence shown here is derived from an EMBL/GenBank/DDBJ whole genome shotgun (WGS) entry which is preliminary data.</text>
</comment>
<dbReference type="InterPro" id="IPR008972">
    <property type="entry name" value="Cupredoxin"/>
</dbReference>
<dbReference type="SUPFAM" id="SSF49503">
    <property type="entry name" value="Cupredoxins"/>
    <property type="match status" value="1"/>
</dbReference>